<evidence type="ECO:0000256" key="7">
    <source>
        <dbReference type="ARBA" id="ARBA00022801"/>
    </source>
</evidence>
<evidence type="ECO:0000256" key="15">
    <source>
        <dbReference type="RuleBase" id="RU364040"/>
    </source>
</evidence>
<dbReference type="GO" id="GO:0008270">
    <property type="term" value="F:zinc ion binding"/>
    <property type="evidence" value="ECO:0007669"/>
    <property type="project" value="UniProtKB-UniRule"/>
</dbReference>
<dbReference type="GO" id="GO:0006508">
    <property type="term" value="P:proteolysis"/>
    <property type="evidence" value="ECO:0007669"/>
    <property type="project" value="UniProtKB-KW"/>
</dbReference>
<keyword evidence="12" id="KW-0325">Glycoprotein</keyword>
<evidence type="ECO:0000256" key="16">
    <source>
        <dbReference type="SAM" id="SignalP"/>
    </source>
</evidence>
<keyword evidence="4" id="KW-0336">GPI-anchor</keyword>
<dbReference type="InterPro" id="IPR001930">
    <property type="entry name" value="Peptidase_M1"/>
</dbReference>
<dbReference type="Gene3D" id="2.60.40.1910">
    <property type="match status" value="1"/>
</dbReference>
<dbReference type="GO" id="GO:0043171">
    <property type="term" value="P:peptide catabolic process"/>
    <property type="evidence" value="ECO:0007669"/>
    <property type="project" value="TreeGrafter"/>
</dbReference>
<comment type="similarity">
    <text evidence="2 15">Belongs to the peptidase M1 family.</text>
</comment>
<evidence type="ECO:0000256" key="10">
    <source>
        <dbReference type="ARBA" id="ARBA00023136"/>
    </source>
</evidence>
<evidence type="ECO:0000256" key="2">
    <source>
        <dbReference type="ARBA" id="ARBA00010136"/>
    </source>
</evidence>
<reference evidence="21 22" key="1">
    <citation type="submission" date="2025-04" db="UniProtKB">
        <authorList>
            <consortium name="RefSeq"/>
        </authorList>
    </citation>
    <scope>IDENTIFICATION</scope>
    <source>
        <tissue evidence="21 22">Gonads</tissue>
    </source>
</reference>
<comment type="cofactor">
    <cofactor evidence="15">
        <name>Zn(2+)</name>
        <dbReference type="ChEBI" id="CHEBI:29105"/>
    </cofactor>
    <text evidence="15">Binds 1 zinc ion per subunit.</text>
</comment>
<dbReference type="Pfam" id="PF11838">
    <property type="entry name" value="ERAP1_C"/>
    <property type="match status" value="1"/>
</dbReference>
<evidence type="ECO:0000259" key="18">
    <source>
        <dbReference type="Pfam" id="PF11838"/>
    </source>
</evidence>
<dbReference type="KEGG" id="soy:115891149"/>
<dbReference type="CDD" id="cd09601">
    <property type="entry name" value="M1_APN-Q_like"/>
    <property type="match status" value="1"/>
</dbReference>
<keyword evidence="10" id="KW-0472">Membrane</keyword>
<dbReference type="Pfam" id="PF01433">
    <property type="entry name" value="Peptidase_M1"/>
    <property type="match status" value="1"/>
</dbReference>
<dbReference type="GO" id="GO:0005737">
    <property type="term" value="C:cytoplasm"/>
    <property type="evidence" value="ECO:0007669"/>
    <property type="project" value="TreeGrafter"/>
</dbReference>
<dbReference type="GO" id="GO:0005615">
    <property type="term" value="C:extracellular space"/>
    <property type="evidence" value="ECO:0007669"/>
    <property type="project" value="TreeGrafter"/>
</dbReference>
<dbReference type="GeneID" id="115891149"/>
<dbReference type="InterPro" id="IPR050344">
    <property type="entry name" value="Peptidase_M1_aminopeptidases"/>
</dbReference>
<evidence type="ECO:0000313" key="21">
    <source>
        <dbReference type="RefSeq" id="XP_030767408.1"/>
    </source>
</evidence>
<evidence type="ECO:0000256" key="12">
    <source>
        <dbReference type="ARBA" id="ARBA00023180"/>
    </source>
</evidence>
<evidence type="ECO:0000256" key="5">
    <source>
        <dbReference type="ARBA" id="ARBA00022670"/>
    </source>
</evidence>
<proteinExistence type="inferred from homology"/>
<keyword evidence="8 15" id="KW-0862">Zinc</keyword>
<dbReference type="InterPro" id="IPR027268">
    <property type="entry name" value="Peptidase_M4/M1_CTD_sf"/>
</dbReference>
<dbReference type="Gene3D" id="1.25.50.20">
    <property type="match status" value="1"/>
</dbReference>
<dbReference type="OrthoDB" id="10031169at2759"/>
<feature type="active site" description="Proton acceptor" evidence="14">
    <location>
        <position position="334"/>
    </location>
</feature>
<keyword evidence="9 15" id="KW-0482">Metalloprotease</keyword>
<comment type="subcellular location">
    <subcellularLocation>
        <location evidence="1">Cell membrane</location>
        <topology evidence="1">Lipid-anchor</topology>
        <topology evidence="1">GPI-anchor</topology>
    </subcellularLocation>
</comment>
<dbReference type="GO" id="GO:0042277">
    <property type="term" value="F:peptide binding"/>
    <property type="evidence" value="ECO:0007669"/>
    <property type="project" value="TreeGrafter"/>
</dbReference>
<dbReference type="InterPro" id="IPR034016">
    <property type="entry name" value="M1_APN-typ"/>
</dbReference>
<dbReference type="RefSeq" id="XP_030767409.1">
    <property type="nucleotide sequence ID" value="XM_030911549.1"/>
</dbReference>
<dbReference type="GO" id="GO:0070006">
    <property type="term" value="F:metalloaminopeptidase activity"/>
    <property type="evidence" value="ECO:0007669"/>
    <property type="project" value="TreeGrafter"/>
</dbReference>
<dbReference type="PRINTS" id="PR00756">
    <property type="entry name" value="ALADIPTASE"/>
</dbReference>
<evidence type="ECO:0000256" key="9">
    <source>
        <dbReference type="ARBA" id="ARBA00023049"/>
    </source>
</evidence>
<accession>A0A6J2YTJ0</accession>
<sequence>MRFYLIALFFIGIFFQTISPERLPSLEISTYKLHLTLNESTFYTEPYQFKGYLQTKLTVSSAYGTDLQLHADPDFITIEKIFLDDTEMTEYFFNTSSDVLTIENTKNKIGDIYGVTLYIHYRSRLSTNDMYGLYRTSFGSKGAEKYIALSQFSPNFARRVFPCFDEPTFKTNFQFYVSYTEGIEVFSNTLGSVIDTTDVIGDDPTLETIEFKGTRKLSSYMTSLIFMHKDDFSCSVAAENVSEYGGVYRVCSISGSESSRTWALETGPTLIRKLINFTNFVYFDKMDLMAVPHSVVAAEENWGLITFREENLLFNTDDASILDLERITMLMAYEFAQMWFGNVATPQWWSISYVTKGLATYLQYFITHQIFEEWELDKQFLSNVLHPAFEIDSFIDSPPLNADAESRSDIITKLDKITNLKGACLFRMLKEVIAGYEKFRQGIEYFLTSFSYKNTESQGLWNLISAQLNFQRGLLPTNKVLKEVLLNWEVYPGYPLLEVSRDSYKTFFIKQKGRFLYSGLNETYQWYIPVSYTLSTNLTQFENATLSQWLLPNETIEIFVPTINEKWIILNTQAAGYYRVHYGETWSNISEGLQDTNFSGIPELNRAQLLNDMFSLARANIVNYTTALNFTKYLKNEEDHYPWTSALGGFNYILRRIYNRSKLKSALLDFLSGLITNVYGTVPWNKLDDSNYSYTLKQVDILTGACHFGHAECVENAVGMFEDFKTNGNRPNKNLRELVYCLGLRHAKDSKENWNFLWNIFEATTIESEKLKLINAFGCSTNEDLLKSYLAMTLDSDSEIKPHQASTVFAAVYKGSNLGARLAFEFLAENQEEIITRYQDMNCLKSIGLDLAEHLTSVSHKDKIKTFFFNRTDEFKPVSKQVLEVVENNEIWLEENLQELYDHFSLDPDDEIIIPDEPSKAEAYNSQFILILLSIIVYYV</sequence>
<dbReference type="GO" id="GO:0005886">
    <property type="term" value="C:plasma membrane"/>
    <property type="evidence" value="ECO:0007669"/>
    <property type="project" value="UniProtKB-SubCell"/>
</dbReference>
<dbReference type="PANTHER" id="PTHR11533">
    <property type="entry name" value="PROTEASE M1 ZINC METALLOPROTEASE"/>
    <property type="match status" value="1"/>
</dbReference>
<dbReference type="GO" id="GO:0098552">
    <property type="term" value="C:side of membrane"/>
    <property type="evidence" value="ECO:0007669"/>
    <property type="project" value="UniProtKB-KW"/>
</dbReference>
<keyword evidence="16" id="KW-0732">Signal</keyword>
<evidence type="ECO:0000313" key="22">
    <source>
        <dbReference type="RefSeq" id="XP_030767409.1"/>
    </source>
</evidence>
<feature type="chain" id="PRO_5044642949" description="Aminopeptidase" evidence="16">
    <location>
        <begin position="21"/>
        <end position="940"/>
    </location>
</feature>
<dbReference type="InterPro" id="IPR024571">
    <property type="entry name" value="ERAP1-like_C_dom"/>
</dbReference>
<evidence type="ECO:0000256" key="8">
    <source>
        <dbReference type="ARBA" id="ARBA00022833"/>
    </source>
</evidence>
<evidence type="ECO:0000256" key="1">
    <source>
        <dbReference type="ARBA" id="ARBA00004609"/>
    </source>
</evidence>
<keyword evidence="15" id="KW-0031">Aminopeptidase</keyword>
<keyword evidence="3" id="KW-1003">Cell membrane</keyword>
<organism evidence="20 21">
    <name type="scientific">Sitophilus oryzae</name>
    <name type="common">Rice weevil</name>
    <name type="synonym">Curculio oryzae</name>
    <dbReference type="NCBI Taxonomy" id="7048"/>
    <lineage>
        <taxon>Eukaryota</taxon>
        <taxon>Metazoa</taxon>
        <taxon>Ecdysozoa</taxon>
        <taxon>Arthropoda</taxon>
        <taxon>Hexapoda</taxon>
        <taxon>Insecta</taxon>
        <taxon>Pterygota</taxon>
        <taxon>Neoptera</taxon>
        <taxon>Endopterygota</taxon>
        <taxon>Coleoptera</taxon>
        <taxon>Polyphaga</taxon>
        <taxon>Cucujiformia</taxon>
        <taxon>Curculionidae</taxon>
        <taxon>Dryophthorinae</taxon>
        <taxon>Sitophilus</taxon>
    </lineage>
</organism>
<dbReference type="InterPro" id="IPR042097">
    <property type="entry name" value="Aminopeptidase_N-like_N_sf"/>
</dbReference>
<evidence type="ECO:0000313" key="20">
    <source>
        <dbReference type="Proteomes" id="UP000504635"/>
    </source>
</evidence>
<keyword evidence="7 15" id="KW-0378">Hydrolase</keyword>
<dbReference type="SUPFAM" id="SSF55486">
    <property type="entry name" value="Metalloproteases ('zincins'), catalytic domain"/>
    <property type="match status" value="1"/>
</dbReference>
<dbReference type="FunFam" id="1.25.50.20:FF:000001">
    <property type="entry name" value="Aminopeptidase"/>
    <property type="match status" value="1"/>
</dbReference>
<dbReference type="Proteomes" id="UP000504635">
    <property type="component" value="Unplaced"/>
</dbReference>
<dbReference type="Gene3D" id="2.60.40.1730">
    <property type="entry name" value="tricorn interacting facor f3 domain"/>
    <property type="match status" value="1"/>
</dbReference>
<evidence type="ECO:0000259" key="17">
    <source>
        <dbReference type="Pfam" id="PF01433"/>
    </source>
</evidence>
<feature type="domain" description="Peptidase M1 membrane alanine aminopeptidase" evidence="17">
    <location>
        <begin position="263"/>
        <end position="469"/>
    </location>
</feature>
<evidence type="ECO:0000256" key="3">
    <source>
        <dbReference type="ARBA" id="ARBA00022475"/>
    </source>
</evidence>
<evidence type="ECO:0000256" key="11">
    <source>
        <dbReference type="ARBA" id="ARBA00023157"/>
    </source>
</evidence>
<feature type="domain" description="Aminopeptidase N-like N-terminal" evidence="19">
    <location>
        <begin position="30"/>
        <end position="221"/>
    </location>
</feature>
<protein>
    <recommendedName>
        <fullName evidence="15">Aminopeptidase</fullName>
        <ecNumber evidence="15">3.4.11.-</ecNumber>
    </recommendedName>
</protein>
<evidence type="ECO:0000256" key="14">
    <source>
        <dbReference type="PIRSR" id="PIRSR634016-1"/>
    </source>
</evidence>
<keyword evidence="13" id="KW-0449">Lipoprotein</keyword>
<dbReference type="PANTHER" id="PTHR11533:SF301">
    <property type="entry name" value="AMINOPEPTIDASE"/>
    <property type="match status" value="1"/>
</dbReference>
<dbReference type="Pfam" id="PF17900">
    <property type="entry name" value="Peptidase_M1_N"/>
    <property type="match status" value="1"/>
</dbReference>
<dbReference type="InterPro" id="IPR014782">
    <property type="entry name" value="Peptidase_M1_dom"/>
</dbReference>
<dbReference type="AlphaFoldDB" id="A0A6J2YTJ0"/>
<dbReference type="InterPro" id="IPR045357">
    <property type="entry name" value="Aminopeptidase_N-like_N"/>
</dbReference>
<keyword evidence="5 15" id="KW-0645">Protease</keyword>
<feature type="signal peptide" evidence="16">
    <location>
        <begin position="1"/>
        <end position="20"/>
    </location>
</feature>
<dbReference type="Gene3D" id="1.10.390.10">
    <property type="entry name" value="Neutral Protease Domain 2"/>
    <property type="match status" value="1"/>
</dbReference>
<keyword evidence="20" id="KW-1185">Reference proteome</keyword>
<gene>
    <name evidence="21 22" type="primary">LOC115891149</name>
</gene>
<evidence type="ECO:0000256" key="13">
    <source>
        <dbReference type="ARBA" id="ARBA00023288"/>
    </source>
</evidence>
<name>A0A6J2YTJ0_SITOR</name>
<dbReference type="EC" id="3.4.11.-" evidence="15"/>
<feature type="domain" description="ERAP1-like C-terminal" evidence="18">
    <location>
        <begin position="567"/>
        <end position="887"/>
    </location>
</feature>
<keyword evidence="6 15" id="KW-0479">Metal-binding</keyword>
<evidence type="ECO:0000256" key="4">
    <source>
        <dbReference type="ARBA" id="ARBA00022622"/>
    </source>
</evidence>
<evidence type="ECO:0000259" key="19">
    <source>
        <dbReference type="Pfam" id="PF17900"/>
    </source>
</evidence>
<dbReference type="RefSeq" id="XP_030767408.1">
    <property type="nucleotide sequence ID" value="XM_030911548.1"/>
</dbReference>
<evidence type="ECO:0000256" key="6">
    <source>
        <dbReference type="ARBA" id="ARBA00022723"/>
    </source>
</evidence>
<keyword evidence="11" id="KW-1015">Disulfide bond</keyword>
<dbReference type="SUPFAM" id="SSF63737">
    <property type="entry name" value="Leukotriene A4 hydrolase N-terminal domain"/>
    <property type="match status" value="1"/>
</dbReference>